<sequence>MFTVKDIIRPDHNAMTAGELAAAVTSHDYATGALTIAPGVVIAYNGYDYALYYYKHATRELISWVSEKSPGRSSTAPGMLGTHALALVKTARKLSKGQGITKGQPVATIEAPKRTPKFARTTTTPTVIKEEVKPVKNVSKPVNEAIEVPTDGAVIRTVDTGEGLSMKERAARLAPAIIETLNACDLPAYLRLSHYDASNQVYLSVSVNELVPVVIDGSGVVYQIKGVEPVKLRPGKLSIDARYALERMRPAKKMVNRKVAVLEPVGMIEVSALAVA</sequence>
<comment type="caution">
    <text evidence="1">The sequence shown here is derived from an EMBL/GenBank/DDBJ whole genome shotgun (WGS) entry which is preliminary data.</text>
</comment>
<organism evidence="1 2">
    <name type="scientific">Rothia nasimurium</name>
    <dbReference type="NCBI Taxonomy" id="85336"/>
    <lineage>
        <taxon>Bacteria</taxon>
        <taxon>Bacillati</taxon>
        <taxon>Actinomycetota</taxon>
        <taxon>Actinomycetes</taxon>
        <taxon>Micrococcales</taxon>
        <taxon>Micrococcaceae</taxon>
        <taxon>Rothia</taxon>
    </lineage>
</organism>
<evidence type="ECO:0000313" key="1">
    <source>
        <dbReference type="EMBL" id="TFU22920.1"/>
    </source>
</evidence>
<accession>A0A4Y9F4H4</accession>
<evidence type="ECO:0000313" key="2">
    <source>
        <dbReference type="Proteomes" id="UP000297951"/>
    </source>
</evidence>
<proteinExistence type="predicted"/>
<dbReference type="Proteomes" id="UP000297951">
    <property type="component" value="Unassembled WGS sequence"/>
</dbReference>
<dbReference type="EMBL" id="SPQC01000012">
    <property type="protein sequence ID" value="TFU22920.1"/>
    <property type="molecule type" value="Genomic_DNA"/>
</dbReference>
<dbReference type="RefSeq" id="WP_135011973.1">
    <property type="nucleotide sequence ID" value="NZ_JADGLK010000012.1"/>
</dbReference>
<gene>
    <name evidence="1" type="ORF">E4U03_04705</name>
</gene>
<reference evidence="1 2" key="1">
    <citation type="submission" date="2019-03" db="EMBL/GenBank/DDBJ databases">
        <title>Diversity of the mouse oral microbiome.</title>
        <authorList>
            <person name="Joseph S."/>
            <person name="Aduse-Opoku J."/>
            <person name="Curtis M."/>
            <person name="Wade W."/>
            <person name="Hashim A."/>
        </authorList>
    </citation>
    <scope>NUCLEOTIDE SEQUENCE [LARGE SCALE GENOMIC DNA]</scope>
    <source>
        <strain evidence="2">irhom_31</strain>
    </source>
</reference>
<dbReference type="AlphaFoldDB" id="A0A4Y9F4H4"/>
<name>A0A4Y9F4H4_9MICC</name>
<protein>
    <submittedName>
        <fullName evidence="1">Uncharacterized protein</fullName>
    </submittedName>
</protein>